<feature type="domain" description="N-acetyltransferase" evidence="3">
    <location>
        <begin position="98"/>
        <end position="224"/>
    </location>
</feature>
<dbReference type="InterPro" id="IPR016181">
    <property type="entry name" value="Acyl_CoA_acyltransferase"/>
</dbReference>
<dbReference type="InterPro" id="IPR000182">
    <property type="entry name" value="GNAT_dom"/>
</dbReference>
<evidence type="ECO:0000256" key="2">
    <source>
        <dbReference type="ARBA" id="ARBA00023315"/>
    </source>
</evidence>
<dbReference type="Proteomes" id="UP001169063">
    <property type="component" value="Unassembled WGS sequence"/>
</dbReference>
<dbReference type="SUPFAM" id="SSF55729">
    <property type="entry name" value="Acyl-CoA N-acyltransferases (Nat)"/>
    <property type="match status" value="1"/>
</dbReference>
<evidence type="ECO:0000313" key="4">
    <source>
        <dbReference type="EMBL" id="MDO1559732.1"/>
    </source>
</evidence>
<proteinExistence type="predicted"/>
<protein>
    <submittedName>
        <fullName evidence="4">GNAT family N-acetyltransferase</fullName>
        <ecNumber evidence="4">2.3.1.-</ecNumber>
    </submittedName>
</protein>
<evidence type="ECO:0000259" key="3">
    <source>
        <dbReference type="PROSITE" id="PS51186"/>
    </source>
</evidence>
<dbReference type="InterPro" id="IPR050680">
    <property type="entry name" value="YpeA/RimI_acetyltransf"/>
</dbReference>
<comment type="caution">
    <text evidence="4">The sequence shown here is derived from an EMBL/GenBank/DDBJ whole genome shotgun (WGS) entry which is preliminary data.</text>
</comment>
<dbReference type="Pfam" id="PF08445">
    <property type="entry name" value="FR47"/>
    <property type="match status" value="1"/>
</dbReference>
<dbReference type="CDD" id="cd04301">
    <property type="entry name" value="NAT_SF"/>
    <property type="match status" value="1"/>
</dbReference>
<gene>
    <name evidence="4" type="ORF">Q0812_09870</name>
</gene>
<dbReference type="InterPro" id="IPR013653">
    <property type="entry name" value="GCN5-like_dom"/>
</dbReference>
<evidence type="ECO:0000256" key="1">
    <source>
        <dbReference type="ARBA" id="ARBA00022679"/>
    </source>
</evidence>
<dbReference type="GO" id="GO:0016746">
    <property type="term" value="F:acyltransferase activity"/>
    <property type="evidence" value="ECO:0007669"/>
    <property type="project" value="UniProtKB-KW"/>
</dbReference>
<keyword evidence="2 4" id="KW-0012">Acyltransferase</keyword>
<dbReference type="PANTHER" id="PTHR43420">
    <property type="entry name" value="ACETYLTRANSFERASE"/>
    <property type="match status" value="1"/>
</dbReference>
<dbReference type="EMBL" id="JAUKTR010000004">
    <property type="protein sequence ID" value="MDO1559732.1"/>
    <property type="molecule type" value="Genomic_DNA"/>
</dbReference>
<accession>A0ABT8SQN4</accession>
<dbReference type="RefSeq" id="WP_302110167.1">
    <property type="nucleotide sequence ID" value="NZ_JAUKTR010000004.1"/>
</dbReference>
<dbReference type="EC" id="2.3.1.-" evidence="4"/>
<keyword evidence="5" id="KW-1185">Reference proteome</keyword>
<keyword evidence="1 4" id="KW-0808">Transferase</keyword>
<organism evidence="4 5">
    <name type="scientific">Peiella sedimenti</name>
    <dbReference type="NCBI Taxonomy" id="3061083"/>
    <lineage>
        <taxon>Bacteria</taxon>
        <taxon>Pseudomonadati</taxon>
        <taxon>Pseudomonadota</taxon>
        <taxon>Alphaproteobacteria</taxon>
        <taxon>Caulobacterales</taxon>
        <taxon>Caulobacteraceae</taxon>
        <taxon>Peiella</taxon>
    </lineage>
</organism>
<dbReference type="PANTHER" id="PTHR43420:SF3">
    <property type="entry name" value="N-ACETYLTRANSFERASE DOMAIN-CONTAINING PROTEIN"/>
    <property type="match status" value="1"/>
</dbReference>
<reference evidence="4" key="1">
    <citation type="submission" date="2023-07" db="EMBL/GenBank/DDBJ databases">
        <title>Brevundimonas soil sp. nov., isolated from the soil of chemical plant.</title>
        <authorList>
            <person name="Wu N."/>
        </authorList>
    </citation>
    <scope>NUCLEOTIDE SEQUENCE</scope>
    <source>
        <strain evidence="4">XZ-24</strain>
    </source>
</reference>
<sequence>MTHPLDRPIWSALNSRQAPLAIRSGGAIRFAPEYTPFGACDDAAPDSFAALKALAAQHGDIIVVEADPLLPPGIDAFAYPALVQMIWAGGPPPPAPEFAFSELDDADADEMRELALLTRPGPYSTRTHRLGGFIGVRREGRLIAMSGERMKPDGFTEVSGVCTHPDHRGQGLAAGLMGEVIRRILARGETPFLHAYAENTGAIALYESLGLAIRRPMVMLGITG</sequence>
<evidence type="ECO:0000313" key="5">
    <source>
        <dbReference type="Proteomes" id="UP001169063"/>
    </source>
</evidence>
<dbReference type="Gene3D" id="3.40.630.30">
    <property type="match status" value="1"/>
</dbReference>
<name>A0ABT8SQN4_9CAUL</name>
<dbReference type="PROSITE" id="PS51186">
    <property type="entry name" value="GNAT"/>
    <property type="match status" value="1"/>
</dbReference>